<evidence type="ECO:0000313" key="2">
    <source>
        <dbReference type="Proteomes" id="UP000199228"/>
    </source>
</evidence>
<dbReference type="Proteomes" id="UP000199228">
    <property type="component" value="Unassembled WGS sequence"/>
</dbReference>
<organism evidence="1 2">
    <name type="scientific">Eubacterium oxidoreducens</name>
    <dbReference type="NCBI Taxonomy" id="1732"/>
    <lineage>
        <taxon>Bacteria</taxon>
        <taxon>Bacillati</taxon>
        <taxon>Bacillota</taxon>
        <taxon>Clostridia</taxon>
        <taxon>Eubacteriales</taxon>
        <taxon>Eubacteriaceae</taxon>
        <taxon>Eubacterium</taxon>
    </lineage>
</organism>
<evidence type="ECO:0000313" key="1">
    <source>
        <dbReference type="EMBL" id="SDB10867.1"/>
    </source>
</evidence>
<gene>
    <name evidence="1" type="ORF">SAMN02910417_00875</name>
</gene>
<proteinExistence type="predicted"/>
<name>A0A1G6ARC2_EUBOX</name>
<reference evidence="1 2" key="1">
    <citation type="submission" date="2016-10" db="EMBL/GenBank/DDBJ databases">
        <authorList>
            <person name="de Groot N.N."/>
        </authorList>
    </citation>
    <scope>NUCLEOTIDE SEQUENCE [LARGE SCALE GENOMIC DNA]</scope>
    <source>
        <strain evidence="1 2">DSM 3217</strain>
    </source>
</reference>
<protein>
    <submittedName>
        <fullName evidence="1">Uncharacterized protein</fullName>
    </submittedName>
</protein>
<dbReference type="AlphaFoldDB" id="A0A1G6ARC2"/>
<accession>A0A1G6ARC2</accession>
<keyword evidence="2" id="KW-1185">Reference proteome</keyword>
<sequence length="204" mass="23879">MSFDYEEKKIRVGLEYHPEDWGNSVPRKEEDPFDYFYKIETDNINAVASSQDEKEDISEIRIRENEIIRNALEPYLRDIECLGIYNLSEEQVNDIVLETIISQVGDYCDDEERETYKGHFRLWKKYGIQQTRPVTGKPADVSIINKNICGYVPICIKTSRGFRKETEFYCRNSVTNALVRIKQSILKQMIRGKIITGNYIEEVG</sequence>
<dbReference type="RefSeq" id="WP_090172576.1">
    <property type="nucleotide sequence ID" value="NZ_FMXR01000006.1"/>
</dbReference>
<dbReference type="EMBL" id="FMXR01000006">
    <property type="protein sequence ID" value="SDB10867.1"/>
    <property type="molecule type" value="Genomic_DNA"/>
</dbReference>